<name>A0A1I3V5B7_9GAMM</name>
<dbReference type="PROSITE" id="PS51257">
    <property type="entry name" value="PROKAR_LIPOPROTEIN"/>
    <property type="match status" value="1"/>
</dbReference>
<evidence type="ECO:0000256" key="1">
    <source>
        <dbReference type="SAM" id="SignalP"/>
    </source>
</evidence>
<dbReference type="CDD" id="cd01145">
    <property type="entry name" value="TroA_c"/>
    <property type="match status" value="1"/>
</dbReference>
<dbReference type="InterPro" id="IPR050492">
    <property type="entry name" value="Bact_metal-bind_prot9"/>
</dbReference>
<feature type="signal peptide" evidence="1">
    <location>
        <begin position="1"/>
        <end position="18"/>
    </location>
</feature>
<dbReference type="GO" id="GO:0030001">
    <property type="term" value="P:metal ion transport"/>
    <property type="evidence" value="ECO:0007669"/>
    <property type="project" value="InterPro"/>
</dbReference>
<dbReference type="SUPFAM" id="SSF53807">
    <property type="entry name" value="Helical backbone' metal receptor"/>
    <property type="match status" value="1"/>
</dbReference>
<dbReference type="EMBL" id="FOSH01000002">
    <property type="protein sequence ID" value="SFJ90465.1"/>
    <property type="molecule type" value="Genomic_DNA"/>
</dbReference>
<dbReference type="AlphaFoldDB" id="A0A1I3V5B7"/>
<accession>A0A1I3V5B7</accession>
<feature type="chain" id="PRO_5011647334" evidence="1">
    <location>
        <begin position="19"/>
        <end position="297"/>
    </location>
</feature>
<evidence type="ECO:0000313" key="3">
    <source>
        <dbReference type="Proteomes" id="UP000198924"/>
    </source>
</evidence>
<keyword evidence="1" id="KW-0732">Signal</keyword>
<dbReference type="GO" id="GO:0046872">
    <property type="term" value="F:metal ion binding"/>
    <property type="evidence" value="ECO:0007669"/>
    <property type="project" value="InterPro"/>
</dbReference>
<dbReference type="Gene3D" id="3.40.50.1980">
    <property type="entry name" value="Nitrogenase molybdenum iron protein domain"/>
    <property type="match status" value="2"/>
</dbReference>
<keyword evidence="3" id="KW-1185">Reference proteome</keyword>
<proteinExistence type="predicted"/>
<dbReference type="Proteomes" id="UP000198924">
    <property type="component" value="Unassembled WGS sequence"/>
</dbReference>
<dbReference type="OrthoDB" id="9810636at2"/>
<evidence type="ECO:0000313" key="2">
    <source>
        <dbReference type="EMBL" id="SFJ90465.1"/>
    </source>
</evidence>
<protein>
    <submittedName>
        <fullName evidence="2">Zinc/manganese transport system substrate-binding protein</fullName>
    </submittedName>
</protein>
<organism evidence="2 3">
    <name type="scientific">Methylophaga sulfidovorans</name>
    <dbReference type="NCBI Taxonomy" id="45496"/>
    <lineage>
        <taxon>Bacteria</taxon>
        <taxon>Pseudomonadati</taxon>
        <taxon>Pseudomonadota</taxon>
        <taxon>Gammaproteobacteria</taxon>
        <taxon>Thiotrichales</taxon>
        <taxon>Piscirickettsiaceae</taxon>
        <taxon>Methylophaga</taxon>
    </lineage>
</organism>
<dbReference type="Pfam" id="PF01297">
    <property type="entry name" value="ZnuA"/>
    <property type="match status" value="1"/>
</dbReference>
<reference evidence="3" key="1">
    <citation type="submission" date="2016-10" db="EMBL/GenBank/DDBJ databases">
        <authorList>
            <person name="Varghese N."/>
            <person name="Submissions S."/>
        </authorList>
    </citation>
    <scope>NUCLEOTIDE SEQUENCE [LARGE SCALE GENOMIC DNA]</scope>
    <source>
        <strain evidence="3">DSM 11578</strain>
    </source>
</reference>
<dbReference type="PANTHER" id="PTHR42953">
    <property type="entry name" value="HIGH-AFFINITY ZINC UPTAKE SYSTEM PROTEIN ZNUA-RELATED"/>
    <property type="match status" value="1"/>
</dbReference>
<gene>
    <name evidence="2" type="ORF">SAMN04488079_102246</name>
</gene>
<dbReference type="InterPro" id="IPR006127">
    <property type="entry name" value="ZnuA-like"/>
</dbReference>
<dbReference type="RefSeq" id="WP_091711622.1">
    <property type="nucleotide sequence ID" value="NZ_FOSH01000002.1"/>
</dbReference>
<dbReference type="STRING" id="45496.SAMN04488079_102246"/>
<dbReference type="PANTHER" id="PTHR42953:SF2">
    <property type="entry name" value="ADHESION PROTEIN"/>
    <property type="match status" value="1"/>
</dbReference>
<sequence length="297" mass="33189">MKKLIFTVLFLLSSPAWAQLSVFACEPEWASLTEELGGDDVSVFSATSGLQDPHYIQARPSLIAKARQTDLLVCTGAELEVGWLPLLQRKAGNPNIQIGAEGYFMAADYVRLLEKPVTVDRSQGHVHAAGNPHIQTSPVNIFKVAQALTERLKQRDPEHASNYEKRWQDFQQRWQTAMKQWQEKAAPLKGVPIVVQHKNWIYLTKWLGLNEVAVLEAKPAVPPTVKQLQSVVEKLKQTPAKMVILAAYQSPRATDWLVDKTGIKKVVLPFTVGGDKNSNNLFELYDDTINLLLDGAK</sequence>